<dbReference type="EMBL" id="CP017904">
    <property type="protein sequence ID" value="ARP21902.1"/>
    <property type="molecule type" value="Genomic_DNA"/>
</dbReference>
<gene>
    <name evidence="2" type="primary">dnaG_2</name>
    <name evidence="2" type="ORF">K05K4_52000</name>
</gene>
<sequence length="383" mass="43749">MIEERIKAICKILLESFEWAIREHKDSPVVIDFAEKRGFIMSDFERFRYGYCYRSIQKTFEHKSNINKLLPFYQAHKFQSPQEIRDLIHRDLKRMGILKESTRDDSLYCPLAGRFIIPIFNQEGEVVSFAGRKINDDNPKSPKYINGDTTAAYEKSKILYGAHQFNSSKKKLPFIIINEGYFDTSSLARIGYFNNVALSGVACSPEQFKMLFSKSDNLLFNLDGDEAGYNSAIKSVLNSLPLLSENRSIRVLFNEPGEDPDSITTKSFGDKLDMAYAQGLDLTPELEKSIATEVREEYSQILRNNSKCITHVLKYAVEREFPNNPDKQKIRLMQFACKAPYGSKTRGQIVKQAMLMDNAPKKAVEHAASHVGEINRQTQSMSV</sequence>
<dbReference type="SMART" id="SM00493">
    <property type="entry name" value="TOPRIM"/>
    <property type="match status" value="1"/>
</dbReference>
<evidence type="ECO:0000313" key="2">
    <source>
        <dbReference type="EMBL" id="ARP21902.1"/>
    </source>
</evidence>
<dbReference type="InterPro" id="IPR034151">
    <property type="entry name" value="TOPRIM_DnaG_bac"/>
</dbReference>
<dbReference type="InterPro" id="IPR037068">
    <property type="entry name" value="DNA_primase_core_N_sf"/>
</dbReference>
<keyword evidence="2" id="KW-0548">Nucleotidyltransferase</keyword>
<organism evidence="2">
    <name type="scientific">Vibrio alginolyticus</name>
    <dbReference type="NCBI Taxonomy" id="663"/>
    <lineage>
        <taxon>Bacteria</taxon>
        <taxon>Pseudomonadati</taxon>
        <taxon>Pseudomonadota</taxon>
        <taxon>Gammaproteobacteria</taxon>
        <taxon>Vibrionales</taxon>
        <taxon>Vibrionaceae</taxon>
        <taxon>Vibrio</taxon>
    </lineage>
</organism>
<dbReference type="InterPro" id="IPR050219">
    <property type="entry name" value="DnaG_primase"/>
</dbReference>
<dbReference type="RefSeq" id="WP_025767556.1">
    <property type="nucleotide sequence ID" value="NZ_CP017893.1"/>
</dbReference>
<keyword evidence="2" id="KW-0808">Transferase</keyword>
<dbReference type="GO" id="GO:0016779">
    <property type="term" value="F:nucleotidyltransferase activity"/>
    <property type="evidence" value="ECO:0007669"/>
    <property type="project" value="UniProtKB-KW"/>
</dbReference>
<dbReference type="Gene3D" id="3.90.980.10">
    <property type="entry name" value="DNA primase, catalytic core, N-terminal domain"/>
    <property type="match status" value="1"/>
</dbReference>
<accession>A0A1W6UG01</accession>
<evidence type="ECO:0000259" key="1">
    <source>
        <dbReference type="SMART" id="SM00493"/>
    </source>
</evidence>
<reference evidence="2" key="1">
    <citation type="submission" date="2016-10" db="EMBL/GenBank/DDBJ databases">
        <title>The High Quality Genome of Vibrio alginolyticus K01M1.</title>
        <authorList>
            <person name="Wendling C."/>
            <person name="Chibani C.M."/>
            <person name="Hertel R."/>
            <person name="Sproer C."/>
            <person name="Bunk B."/>
            <person name="Overmann J."/>
            <person name="Roth O."/>
            <person name="Liesegang H."/>
        </authorList>
    </citation>
    <scope>NUCLEOTIDE SEQUENCE</scope>
    <source>
        <strain evidence="2">K05K4</strain>
        <plasmid evidence="2">pL289</plasmid>
    </source>
</reference>
<dbReference type="PANTHER" id="PTHR30313:SF2">
    <property type="entry name" value="DNA PRIMASE"/>
    <property type="match status" value="1"/>
</dbReference>
<name>A0A1W6UG01_VIBAL</name>
<dbReference type="SUPFAM" id="SSF56731">
    <property type="entry name" value="DNA primase core"/>
    <property type="match status" value="1"/>
</dbReference>
<dbReference type="Pfam" id="PF08275">
    <property type="entry name" value="DNAG_N"/>
    <property type="match status" value="1"/>
</dbReference>
<dbReference type="GO" id="GO:0006269">
    <property type="term" value="P:DNA replication, synthesis of primer"/>
    <property type="evidence" value="ECO:0007669"/>
    <property type="project" value="TreeGrafter"/>
</dbReference>
<dbReference type="AlphaFoldDB" id="A0A1W6UG01"/>
<feature type="domain" description="Toprim" evidence="1">
    <location>
        <begin position="173"/>
        <end position="244"/>
    </location>
</feature>
<dbReference type="GO" id="GO:0005737">
    <property type="term" value="C:cytoplasm"/>
    <property type="evidence" value="ECO:0007669"/>
    <property type="project" value="TreeGrafter"/>
</dbReference>
<dbReference type="InterPro" id="IPR006171">
    <property type="entry name" value="TOPRIM_dom"/>
</dbReference>
<dbReference type="PANTHER" id="PTHR30313">
    <property type="entry name" value="DNA PRIMASE"/>
    <property type="match status" value="1"/>
</dbReference>
<dbReference type="Gene3D" id="3.40.1360.10">
    <property type="match status" value="1"/>
</dbReference>
<keyword evidence="2" id="KW-0614">Plasmid</keyword>
<dbReference type="CDD" id="cd03364">
    <property type="entry name" value="TOPRIM_DnaG_primases"/>
    <property type="match status" value="1"/>
</dbReference>
<dbReference type="InterPro" id="IPR013264">
    <property type="entry name" value="DNAG_N"/>
</dbReference>
<dbReference type="Pfam" id="PF13155">
    <property type="entry name" value="Toprim_2"/>
    <property type="match status" value="1"/>
</dbReference>
<geneLocation type="plasmid" evidence="2">
    <name>pL289</name>
</geneLocation>
<protein>
    <submittedName>
        <fullName evidence="2">DNA primase</fullName>
        <ecNumber evidence="2">2.7.7.-</ecNumber>
    </submittedName>
</protein>
<dbReference type="EC" id="2.7.7.-" evidence="2"/>
<proteinExistence type="predicted"/>